<sequence>MESLEKAAAEAAAFFRYGYLKDTGFQSFLVLYARCEGRNQMNDPAGNDPNMLLERLAKSRFRASFHLGRYELSYLSEKGMDAVLAHAAEFIKARLAPALPARDGRQTPLKGHPAFIAQHATGACCRSCLKKWHGYEKGIALGEDERNNILAVLHVWLVAEARRANLEWRDAAAQSELFQEFSSQ</sequence>
<name>A0AA35UKF8_9PROT</name>
<dbReference type="Proteomes" id="UP001176960">
    <property type="component" value="Unassembled WGS sequence"/>
</dbReference>
<proteinExistence type="predicted"/>
<dbReference type="InterPro" id="IPR020378">
    <property type="entry name" value="DUF4186"/>
</dbReference>
<keyword evidence="2" id="KW-1185">Reference proteome</keyword>
<organism evidence="1 2">
    <name type="scientific">Brytella acorum</name>
    <dbReference type="NCBI Taxonomy" id="2959299"/>
    <lineage>
        <taxon>Bacteria</taxon>
        <taxon>Pseudomonadati</taxon>
        <taxon>Pseudomonadota</taxon>
        <taxon>Alphaproteobacteria</taxon>
        <taxon>Acetobacterales</taxon>
        <taxon>Acetobacteraceae</taxon>
        <taxon>Brytella</taxon>
    </lineage>
</organism>
<protein>
    <submittedName>
        <fullName evidence="1">DUF4186 domain-containing protein</fullName>
    </submittedName>
</protein>
<dbReference type="RefSeq" id="WP_289842261.1">
    <property type="nucleotide sequence ID" value="NZ_CATKSH010000032.1"/>
</dbReference>
<gene>
    <name evidence="1" type="ORF">LMG32879_002917</name>
</gene>
<dbReference type="Pfam" id="PF13811">
    <property type="entry name" value="DUF4186"/>
    <property type="match status" value="1"/>
</dbReference>
<accession>A0AA35UKF8</accession>
<dbReference type="EMBL" id="CATKSH010000032">
    <property type="protein sequence ID" value="CAI9122060.1"/>
    <property type="molecule type" value="Genomic_DNA"/>
</dbReference>
<comment type="caution">
    <text evidence="1">The sequence shown here is derived from an EMBL/GenBank/DDBJ whole genome shotgun (WGS) entry which is preliminary data.</text>
</comment>
<evidence type="ECO:0000313" key="2">
    <source>
        <dbReference type="Proteomes" id="UP001176960"/>
    </source>
</evidence>
<reference evidence="1" key="1">
    <citation type="submission" date="2023-03" db="EMBL/GenBank/DDBJ databases">
        <authorList>
            <person name="Cleenwerck I."/>
        </authorList>
    </citation>
    <scope>NUCLEOTIDE SEQUENCE</scope>
    <source>
        <strain evidence="1">LMG 32879</strain>
    </source>
</reference>
<dbReference type="AlphaFoldDB" id="A0AA35UKF8"/>
<evidence type="ECO:0000313" key="1">
    <source>
        <dbReference type="EMBL" id="CAI9122060.1"/>
    </source>
</evidence>